<sequence length="234" mass="26674">MKRAEELAYESIIEMILSRSYAPGDRLVESELAELLNLSRTPIRNVLRKLAAEGLLEVRGNKGCYIPQLSPEDMAMVFKARAHLEGKAAMEAAYCRTEHDIDTLKELLAKEKNKYEEGDKKEYAAVNDQFHLLIASMCGNKYIEKFTRQVFWRSGLYIFYFDRFYVPSAPDEVLRDSSKSISCIQHAEIVNAIIIGDGNLAENAIRSHIYSTYSKMVNRVPYVGHIVGINHNFV</sequence>
<dbReference type="STRING" id="2754.EH55_09190"/>
<keyword evidence="3" id="KW-0804">Transcription</keyword>
<dbReference type="Gene3D" id="1.10.10.10">
    <property type="entry name" value="Winged helix-like DNA-binding domain superfamily/Winged helix DNA-binding domain"/>
    <property type="match status" value="1"/>
</dbReference>
<dbReference type="SUPFAM" id="SSF48008">
    <property type="entry name" value="GntR ligand-binding domain-like"/>
    <property type="match status" value="1"/>
</dbReference>
<dbReference type="Gene3D" id="1.20.120.530">
    <property type="entry name" value="GntR ligand-binding domain-like"/>
    <property type="match status" value="1"/>
</dbReference>
<evidence type="ECO:0000256" key="2">
    <source>
        <dbReference type="ARBA" id="ARBA00023125"/>
    </source>
</evidence>
<dbReference type="PRINTS" id="PR00035">
    <property type="entry name" value="HTHGNTR"/>
</dbReference>
<keyword evidence="2" id="KW-0238">DNA-binding</keyword>
<accession>A0A073J1K6</accession>
<comment type="caution">
    <text evidence="5">The sequence shown here is derived from an EMBL/GenBank/DDBJ whole genome shotgun (WGS) entry which is preliminary data.</text>
</comment>
<dbReference type="PROSITE" id="PS50949">
    <property type="entry name" value="HTH_GNTR"/>
    <property type="match status" value="1"/>
</dbReference>
<dbReference type="EMBL" id="JMKI01000045">
    <property type="protein sequence ID" value="KEJ91572.1"/>
    <property type="molecule type" value="Genomic_DNA"/>
</dbReference>
<dbReference type="Pfam" id="PF00392">
    <property type="entry name" value="GntR"/>
    <property type="match status" value="1"/>
</dbReference>
<name>A0A073J1K6_9BACT</name>
<reference evidence="5 6" key="1">
    <citation type="submission" date="2014-04" db="EMBL/GenBank/DDBJ databases">
        <title>Draft Genome Sequence of Synergistes jonesii.</title>
        <authorList>
            <person name="Coil D.A."/>
            <person name="Eisen J.A."/>
            <person name="Holland-Moritz H.E."/>
        </authorList>
    </citation>
    <scope>NUCLEOTIDE SEQUENCE [LARGE SCALE GENOMIC DNA]</scope>
    <source>
        <strain evidence="5 6">78-1</strain>
    </source>
</reference>
<dbReference type="GeneID" id="90984287"/>
<evidence type="ECO:0000259" key="4">
    <source>
        <dbReference type="PROSITE" id="PS50949"/>
    </source>
</evidence>
<keyword evidence="1" id="KW-0805">Transcription regulation</keyword>
<proteinExistence type="predicted"/>
<dbReference type="Proteomes" id="UP000027665">
    <property type="component" value="Unassembled WGS sequence"/>
</dbReference>
<evidence type="ECO:0000256" key="3">
    <source>
        <dbReference type="ARBA" id="ARBA00023163"/>
    </source>
</evidence>
<gene>
    <name evidence="5" type="ORF">EH55_09190</name>
</gene>
<dbReference type="AlphaFoldDB" id="A0A073J1K6"/>
<dbReference type="eggNOG" id="COG1802">
    <property type="taxonomic scope" value="Bacteria"/>
</dbReference>
<evidence type="ECO:0000313" key="5">
    <source>
        <dbReference type="EMBL" id="KEJ91572.1"/>
    </source>
</evidence>
<dbReference type="InterPro" id="IPR000524">
    <property type="entry name" value="Tscrpt_reg_HTH_GntR"/>
</dbReference>
<feature type="domain" description="HTH gntR-type" evidence="4">
    <location>
        <begin position="2"/>
        <end position="69"/>
    </location>
</feature>
<evidence type="ECO:0000313" key="6">
    <source>
        <dbReference type="Proteomes" id="UP000027665"/>
    </source>
</evidence>
<dbReference type="PANTHER" id="PTHR43537:SF5">
    <property type="entry name" value="UXU OPERON TRANSCRIPTIONAL REGULATOR"/>
    <property type="match status" value="1"/>
</dbReference>
<dbReference type="PANTHER" id="PTHR43537">
    <property type="entry name" value="TRANSCRIPTIONAL REGULATOR, GNTR FAMILY"/>
    <property type="match status" value="1"/>
</dbReference>
<dbReference type="CDD" id="cd07377">
    <property type="entry name" value="WHTH_GntR"/>
    <property type="match status" value="1"/>
</dbReference>
<dbReference type="InterPro" id="IPR011711">
    <property type="entry name" value="GntR_C"/>
</dbReference>
<dbReference type="SUPFAM" id="SSF46785">
    <property type="entry name" value="Winged helix' DNA-binding domain"/>
    <property type="match status" value="1"/>
</dbReference>
<dbReference type="OrthoDB" id="5093at2"/>
<keyword evidence="6" id="KW-1185">Reference proteome</keyword>
<dbReference type="SMART" id="SM00895">
    <property type="entry name" value="FCD"/>
    <property type="match status" value="1"/>
</dbReference>
<dbReference type="GO" id="GO:0003677">
    <property type="term" value="F:DNA binding"/>
    <property type="evidence" value="ECO:0007669"/>
    <property type="project" value="UniProtKB-KW"/>
</dbReference>
<dbReference type="InterPro" id="IPR036388">
    <property type="entry name" value="WH-like_DNA-bd_sf"/>
</dbReference>
<dbReference type="SMART" id="SM00345">
    <property type="entry name" value="HTH_GNTR"/>
    <property type="match status" value="1"/>
</dbReference>
<dbReference type="InterPro" id="IPR036390">
    <property type="entry name" value="WH_DNA-bd_sf"/>
</dbReference>
<organism evidence="5 6">
    <name type="scientific">Synergistes jonesii</name>
    <dbReference type="NCBI Taxonomy" id="2754"/>
    <lineage>
        <taxon>Bacteria</taxon>
        <taxon>Thermotogati</taxon>
        <taxon>Synergistota</taxon>
        <taxon>Synergistia</taxon>
        <taxon>Synergistales</taxon>
        <taxon>Synergistaceae</taxon>
        <taxon>Synergistes</taxon>
    </lineage>
</organism>
<dbReference type="GO" id="GO:0003700">
    <property type="term" value="F:DNA-binding transcription factor activity"/>
    <property type="evidence" value="ECO:0007669"/>
    <property type="project" value="InterPro"/>
</dbReference>
<protein>
    <submittedName>
        <fullName evidence="5">GntR family transcriptional regulator</fullName>
    </submittedName>
</protein>
<dbReference type="RefSeq" id="WP_051682842.1">
    <property type="nucleotide sequence ID" value="NZ_CAMETI010000026.1"/>
</dbReference>
<dbReference type="Pfam" id="PF07729">
    <property type="entry name" value="FCD"/>
    <property type="match status" value="1"/>
</dbReference>
<evidence type="ECO:0000256" key="1">
    <source>
        <dbReference type="ARBA" id="ARBA00023015"/>
    </source>
</evidence>
<dbReference type="InterPro" id="IPR008920">
    <property type="entry name" value="TF_FadR/GntR_C"/>
</dbReference>